<organism evidence="3 4">
    <name type="scientific">Marinicrinis lubricantis</name>
    <dbReference type="NCBI Taxonomy" id="2086470"/>
    <lineage>
        <taxon>Bacteria</taxon>
        <taxon>Bacillati</taxon>
        <taxon>Bacillota</taxon>
        <taxon>Bacilli</taxon>
        <taxon>Bacillales</taxon>
        <taxon>Paenibacillaceae</taxon>
    </lineage>
</organism>
<dbReference type="EMBL" id="JBHSQV010000116">
    <property type="protein sequence ID" value="MFC5986557.1"/>
    <property type="molecule type" value="Genomic_DNA"/>
</dbReference>
<dbReference type="Pfam" id="PF14278">
    <property type="entry name" value="TetR_C_8"/>
    <property type="match status" value="1"/>
</dbReference>
<feature type="transmembrane region" description="Helical" evidence="1">
    <location>
        <begin position="67"/>
        <end position="85"/>
    </location>
</feature>
<dbReference type="Gene3D" id="1.10.357.10">
    <property type="entry name" value="Tetracycline Repressor, domain 2"/>
    <property type="match status" value="1"/>
</dbReference>
<dbReference type="Proteomes" id="UP001596250">
    <property type="component" value="Unassembled WGS sequence"/>
</dbReference>
<gene>
    <name evidence="3" type="ORF">ACFPXP_08980</name>
</gene>
<keyword evidence="1" id="KW-0812">Transmembrane</keyword>
<evidence type="ECO:0000256" key="1">
    <source>
        <dbReference type="SAM" id="Phobius"/>
    </source>
</evidence>
<protein>
    <submittedName>
        <fullName evidence="3">TetR-like C-terminal domain-containing protein</fullName>
    </submittedName>
</protein>
<dbReference type="RefSeq" id="WP_379893886.1">
    <property type="nucleotide sequence ID" value="NZ_JBHSQV010000116.1"/>
</dbReference>
<keyword evidence="1" id="KW-1133">Transmembrane helix</keyword>
<keyword evidence="1" id="KW-0472">Membrane</keyword>
<accession>A0ABW1IN98</accession>
<feature type="domain" description="Transcriptional regulator TetR C-terminal Firmicutes type" evidence="2">
    <location>
        <begin position="23"/>
        <end position="104"/>
    </location>
</feature>
<comment type="caution">
    <text evidence="3">The sequence shown here is derived from an EMBL/GenBank/DDBJ whole genome shotgun (WGS) entry which is preliminary data.</text>
</comment>
<name>A0ABW1IN98_9BACL</name>
<evidence type="ECO:0000313" key="4">
    <source>
        <dbReference type="Proteomes" id="UP001596250"/>
    </source>
</evidence>
<dbReference type="InterPro" id="IPR039532">
    <property type="entry name" value="TetR_C_Firmicutes"/>
</dbReference>
<evidence type="ECO:0000259" key="2">
    <source>
        <dbReference type="Pfam" id="PF14278"/>
    </source>
</evidence>
<evidence type="ECO:0000313" key="3">
    <source>
        <dbReference type="EMBL" id="MFC5986557.1"/>
    </source>
</evidence>
<proteinExistence type="predicted"/>
<keyword evidence="4" id="KW-1185">Reference proteome</keyword>
<reference evidence="4" key="1">
    <citation type="journal article" date="2019" name="Int. J. Syst. Evol. Microbiol.">
        <title>The Global Catalogue of Microorganisms (GCM) 10K type strain sequencing project: providing services to taxonomists for standard genome sequencing and annotation.</title>
        <authorList>
            <consortium name="The Broad Institute Genomics Platform"/>
            <consortium name="The Broad Institute Genome Sequencing Center for Infectious Disease"/>
            <person name="Wu L."/>
            <person name="Ma J."/>
        </authorList>
    </citation>
    <scope>NUCLEOTIDE SEQUENCE [LARGE SCALE GENOMIC DNA]</scope>
    <source>
        <strain evidence="4">CCM 8749</strain>
    </source>
</reference>
<sequence length="107" mass="12433">MFCYAFEQWKLKLHFGRCLVFLSFYLSMLKGKGAPSFRTRLLEMLIEEGENDKDITKGKNSNLNKDIVVQFFGMAYVGVVEWWILNGMPYPTQVMAEQVGVLLERNL</sequence>